<keyword evidence="2 8" id="KW-0698">rRNA processing</keyword>
<keyword evidence="12" id="KW-1185">Reference proteome</keyword>
<dbReference type="GO" id="GO:0003723">
    <property type="term" value="F:RNA binding"/>
    <property type="evidence" value="ECO:0007669"/>
    <property type="project" value="UniProtKB-UniRule"/>
</dbReference>
<evidence type="ECO:0000256" key="3">
    <source>
        <dbReference type="ARBA" id="ARBA00022603"/>
    </source>
</evidence>
<name>A0A1G8YWL2_9LACT</name>
<dbReference type="HAMAP" id="MF_00607">
    <property type="entry name" value="16SrRNA_methyltr_A"/>
    <property type="match status" value="1"/>
</dbReference>
<dbReference type="CDD" id="cd02440">
    <property type="entry name" value="AdoMet_MTases"/>
    <property type="match status" value="1"/>
</dbReference>
<dbReference type="InterPro" id="IPR023165">
    <property type="entry name" value="rRNA_Ade_diMease-like_C"/>
</dbReference>
<dbReference type="SMART" id="SM00650">
    <property type="entry name" value="rADc"/>
    <property type="match status" value="1"/>
</dbReference>
<dbReference type="InterPro" id="IPR001737">
    <property type="entry name" value="KsgA/Erm"/>
</dbReference>
<evidence type="ECO:0000256" key="4">
    <source>
        <dbReference type="ARBA" id="ARBA00022679"/>
    </source>
</evidence>
<evidence type="ECO:0000256" key="9">
    <source>
        <dbReference type="PROSITE-ProRule" id="PRU01026"/>
    </source>
</evidence>
<feature type="domain" description="Ribosomal RNA adenine methylase transferase N-terminal" evidence="10">
    <location>
        <begin position="38"/>
        <end position="214"/>
    </location>
</feature>
<dbReference type="Gene3D" id="3.40.50.150">
    <property type="entry name" value="Vaccinia Virus protein VP39"/>
    <property type="match status" value="1"/>
</dbReference>
<evidence type="ECO:0000256" key="8">
    <source>
        <dbReference type="HAMAP-Rule" id="MF_00607"/>
    </source>
</evidence>
<comment type="similarity">
    <text evidence="8">Belongs to the class I-like SAM-binding methyltransferase superfamily. rRNA adenine N(6)-methyltransferase family. RsmA subfamily.</text>
</comment>
<dbReference type="PANTHER" id="PTHR11727:SF7">
    <property type="entry name" value="DIMETHYLADENOSINE TRANSFERASE-RELATED"/>
    <property type="match status" value="1"/>
</dbReference>
<dbReference type="PROSITE" id="PS51689">
    <property type="entry name" value="SAM_RNA_A_N6_MT"/>
    <property type="match status" value="1"/>
</dbReference>
<keyword evidence="5 8" id="KW-0949">S-adenosyl-L-methionine</keyword>
<dbReference type="AlphaFoldDB" id="A0A1G8YWL2"/>
<dbReference type="STRING" id="426701.SAMN04488098_101133"/>
<feature type="binding site" evidence="8 9">
    <location>
        <position position="58"/>
    </location>
    <ligand>
        <name>S-adenosyl-L-methionine</name>
        <dbReference type="ChEBI" id="CHEBI:59789"/>
    </ligand>
</feature>
<dbReference type="Pfam" id="PF00398">
    <property type="entry name" value="RrnaAD"/>
    <property type="match status" value="1"/>
</dbReference>
<accession>A0A1G8YWL2</accession>
<dbReference type="RefSeq" id="WP_091265917.1">
    <property type="nucleotide sequence ID" value="NZ_FNFK01000011.1"/>
</dbReference>
<comment type="catalytic activity">
    <reaction evidence="8">
        <text>adenosine(1518)/adenosine(1519) in 16S rRNA + 4 S-adenosyl-L-methionine = N(6)-dimethyladenosine(1518)/N(6)-dimethyladenosine(1519) in 16S rRNA + 4 S-adenosyl-L-homocysteine + 4 H(+)</text>
        <dbReference type="Rhea" id="RHEA:19609"/>
        <dbReference type="Rhea" id="RHEA-COMP:10232"/>
        <dbReference type="Rhea" id="RHEA-COMP:10233"/>
        <dbReference type="ChEBI" id="CHEBI:15378"/>
        <dbReference type="ChEBI" id="CHEBI:57856"/>
        <dbReference type="ChEBI" id="CHEBI:59789"/>
        <dbReference type="ChEBI" id="CHEBI:74411"/>
        <dbReference type="ChEBI" id="CHEBI:74493"/>
        <dbReference type="EC" id="2.1.1.182"/>
    </reaction>
</comment>
<dbReference type="GO" id="GO:0005829">
    <property type="term" value="C:cytosol"/>
    <property type="evidence" value="ECO:0007669"/>
    <property type="project" value="TreeGrafter"/>
</dbReference>
<dbReference type="EMBL" id="FNFK01000011">
    <property type="protein sequence ID" value="SDK06804.1"/>
    <property type="molecule type" value="Genomic_DNA"/>
</dbReference>
<evidence type="ECO:0000256" key="2">
    <source>
        <dbReference type="ARBA" id="ARBA00022552"/>
    </source>
</evidence>
<sequence length="300" mass="33738">MTEYREIATPVRTAEILSKYDLSAKKSLGQNFIVDTNILGKIVKAGNVTKKTTVIEVGPGIGALTEQLAKKAKKVIAFEIDDRLIPVLDDTLSAYKNIEIIHSDVLKVDFKAFEADYLSEAEEVVIVANLPYYITTPIIMRFLEAGMHIDRMIMMMQKEVASRISASPSTKAYGSLSIAVQYYMDAEIAFTVPKTVFMPQPNVESAIIKLTEKSTRLTDLKDEPLFFRLVRSAFVQRRKTLWNNLTSVLGKDEHTKDILAKALEQAEIDPKRRGETLDIDEFARLANALSDLNLVFEDKK</sequence>
<organism evidence="11 12">
    <name type="scientific">Alkalibacterium thalassium</name>
    <dbReference type="NCBI Taxonomy" id="426701"/>
    <lineage>
        <taxon>Bacteria</taxon>
        <taxon>Bacillati</taxon>
        <taxon>Bacillota</taxon>
        <taxon>Bacilli</taxon>
        <taxon>Lactobacillales</taxon>
        <taxon>Carnobacteriaceae</taxon>
        <taxon>Alkalibacterium</taxon>
    </lineage>
</organism>
<evidence type="ECO:0000313" key="12">
    <source>
        <dbReference type="Proteomes" id="UP000199433"/>
    </source>
</evidence>
<dbReference type="OrthoDB" id="9814755at2"/>
<dbReference type="EC" id="2.1.1.182" evidence="8"/>
<keyword evidence="4 8" id="KW-0808">Transferase</keyword>
<feature type="binding site" evidence="8 9">
    <location>
        <position position="79"/>
    </location>
    <ligand>
        <name>S-adenosyl-L-methionine</name>
        <dbReference type="ChEBI" id="CHEBI:59789"/>
    </ligand>
</feature>
<proteinExistence type="inferred from homology"/>
<keyword evidence="6 8" id="KW-0694">RNA-binding</keyword>
<evidence type="ECO:0000256" key="6">
    <source>
        <dbReference type="ARBA" id="ARBA00022884"/>
    </source>
</evidence>
<comment type="subcellular location">
    <subcellularLocation>
        <location evidence="8">Cytoplasm</location>
    </subcellularLocation>
</comment>
<reference evidence="12" key="1">
    <citation type="submission" date="2016-10" db="EMBL/GenBank/DDBJ databases">
        <authorList>
            <person name="Varghese N."/>
            <person name="Submissions S."/>
        </authorList>
    </citation>
    <scope>NUCLEOTIDE SEQUENCE [LARGE SCALE GENOMIC DNA]</scope>
    <source>
        <strain evidence="12">DSM 19181</strain>
    </source>
</reference>
<feature type="binding site" evidence="8 9">
    <location>
        <position position="33"/>
    </location>
    <ligand>
        <name>S-adenosyl-L-methionine</name>
        <dbReference type="ChEBI" id="CHEBI:59789"/>
    </ligand>
</feature>
<evidence type="ECO:0000259" key="10">
    <source>
        <dbReference type="SMART" id="SM00650"/>
    </source>
</evidence>
<feature type="binding site" evidence="8 9">
    <location>
        <position position="129"/>
    </location>
    <ligand>
        <name>S-adenosyl-L-methionine</name>
        <dbReference type="ChEBI" id="CHEBI:59789"/>
    </ligand>
</feature>
<evidence type="ECO:0000313" key="11">
    <source>
        <dbReference type="EMBL" id="SDK06804.1"/>
    </source>
</evidence>
<feature type="binding site" evidence="8 9">
    <location>
        <position position="104"/>
    </location>
    <ligand>
        <name>S-adenosyl-L-methionine</name>
        <dbReference type="ChEBI" id="CHEBI:59789"/>
    </ligand>
</feature>
<dbReference type="Gene3D" id="1.10.8.100">
    <property type="entry name" value="Ribosomal RNA adenine dimethylase-like, domain 2"/>
    <property type="match status" value="1"/>
</dbReference>
<dbReference type="InterPro" id="IPR020598">
    <property type="entry name" value="rRNA_Ade_methylase_Trfase_N"/>
</dbReference>
<evidence type="ECO:0000256" key="1">
    <source>
        <dbReference type="ARBA" id="ARBA00022490"/>
    </source>
</evidence>
<dbReference type="InterPro" id="IPR029063">
    <property type="entry name" value="SAM-dependent_MTases_sf"/>
</dbReference>
<dbReference type="PANTHER" id="PTHR11727">
    <property type="entry name" value="DIMETHYLADENOSINE TRANSFERASE"/>
    <property type="match status" value="1"/>
</dbReference>
<dbReference type="GO" id="GO:0052910">
    <property type="term" value="F:23S rRNA (adenine(2085)-N(6))-dimethyltransferase activity"/>
    <property type="evidence" value="ECO:0007669"/>
    <property type="project" value="UniProtKB-EC"/>
</dbReference>
<keyword evidence="3 8" id="KW-0489">Methyltransferase</keyword>
<dbReference type="NCBIfam" id="TIGR00755">
    <property type="entry name" value="ksgA"/>
    <property type="match status" value="1"/>
</dbReference>
<comment type="function">
    <text evidence="8">Specifically dimethylates two adjacent adenosines (A1518 and A1519) in the loop of a conserved hairpin near the 3'-end of 16S rRNA in the 30S particle. May play a critical role in biogenesis of 30S subunits.</text>
</comment>
<dbReference type="InterPro" id="IPR011530">
    <property type="entry name" value="rRNA_adenine_dimethylase"/>
</dbReference>
<evidence type="ECO:0000256" key="7">
    <source>
        <dbReference type="ARBA" id="ARBA00049167"/>
    </source>
</evidence>
<dbReference type="Proteomes" id="UP000199433">
    <property type="component" value="Unassembled WGS sequence"/>
</dbReference>
<feature type="binding site" evidence="8 9">
    <location>
        <position position="31"/>
    </location>
    <ligand>
        <name>S-adenosyl-L-methionine</name>
        <dbReference type="ChEBI" id="CHEBI:59789"/>
    </ligand>
</feature>
<dbReference type="FunFam" id="3.40.50.150:FF:000023">
    <property type="entry name" value="Ribosomal RNA small subunit methyltransferase A"/>
    <property type="match status" value="1"/>
</dbReference>
<comment type="catalytic activity">
    <reaction evidence="7">
        <text>adenosine(2085) in 23S rRNA + 2 S-adenosyl-L-methionine = N(6)-dimethyladenosine(2085) in 23S rRNA + 2 S-adenosyl-L-homocysteine + 2 H(+)</text>
        <dbReference type="Rhea" id="RHEA:42784"/>
        <dbReference type="Rhea" id="RHEA-COMP:10237"/>
        <dbReference type="Rhea" id="RHEA-COMP:10238"/>
        <dbReference type="ChEBI" id="CHEBI:15378"/>
        <dbReference type="ChEBI" id="CHEBI:57856"/>
        <dbReference type="ChEBI" id="CHEBI:59789"/>
        <dbReference type="ChEBI" id="CHEBI:74411"/>
        <dbReference type="ChEBI" id="CHEBI:74493"/>
        <dbReference type="EC" id="2.1.1.184"/>
    </reaction>
</comment>
<dbReference type="PROSITE" id="PS01131">
    <property type="entry name" value="RRNA_A_DIMETH"/>
    <property type="match status" value="1"/>
</dbReference>
<dbReference type="FunFam" id="1.10.8.100:FF:000001">
    <property type="entry name" value="Ribosomal RNA small subunit methyltransferase A"/>
    <property type="match status" value="1"/>
</dbReference>
<protein>
    <recommendedName>
        <fullName evidence="8">Ribosomal RNA small subunit methyltransferase A</fullName>
        <ecNumber evidence="8">2.1.1.182</ecNumber>
    </recommendedName>
    <alternativeName>
        <fullName evidence="8">16S rRNA (adenine(1518)-N(6)/adenine(1519)-N(6))-dimethyltransferase</fullName>
    </alternativeName>
    <alternativeName>
        <fullName evidence="8">16S rRNA dimethyladenosine transferase</fullName>
    </alternativeName>
    <alternativeName>
        <fullName evidence="8">16S rRNA dimethylase</fullName>
    </alternativeName>
    <alternativeName>
        <fullName evidence="8">S-adenosylmethionine-6-N', N'-adenosyl(rRNA) dimethyltransferase</fullName>
    </alternativeName>
</protein>
<keyword evidence="1 8" id="KW-0963">Cytoplasm</keyword>
<gene>
    <name evidence="8" type="primary">rsmA</name>
    <name evidence="8" type="synonym">ksgA</name>
    <name evidence="11" type="ORF">SAMN04488098_101133</name>
</gene>
<evidence type="ECO:0000256" key="5">
    <source>
        <dbReference type="ARBA" id="ARBA00022691"/>
    </source>
</evidence>
<dbReference type="SUPFAM" id="SSF53335">
    <property type="entry name" value="S-adenosyl-L-methionine-dependent methyltransferases"/>
    <property type="match status" value="1"/>
</dbReference>
<dbReference type="InterPro" id="IPR020596">
    <property type="entry name" value="rRNA_Ade_Mease_Trfase_CS"/>
</dbReference>
<dbReference type="GO" id="GO:0052908">
    <property type="term" value="F:16S rRNA (adenine(1518)-N(6)/adenine(1519)-N(6))-dimethyltransferase activity"/>
    <property type="evidence" value="ECO:0007669"/>
    <property type="project" value="UniProtKB-EC"/>
</dbReference>